<dbReference type="EMBL" id="CP082237">
    <property type="protein sequence ID" value="QZT34598.1"/>
    <property type="molecule type" value="Genomic_DNA"/>
</dbReference>
<proteinExistence type="predicted"/>
<organism evidence="2 3">
    <name type="scientific">Caldalkalibacillus thermarum (strain TA2.A1)</name>
    <dbReference type="NCBI Taxonomy" id="986075"/>
    <lineage>
        <taxon>Bacteria</taxon>
        <taxon>Bacillati</taxon>
        <taxon>Bacillota</taxon>
        <taxon>Bacilli</taxon>
        <taxon>Bacillales</taxon>
        <taxon>Bacillaceae</taxon>
        <taxon>Caldalkalibacillus</taxon>
    </lineage>
</organism>
<dbReference type="RefSeq" id="WP_222823009.1">
    <property type="nucleotide sequence ID" value="NZ_CP082237.1"/>
</dbReference>
<keyword evidence="3" id="KW-1185">Reference proteome</keyword>
<accession>A0A8X8LB60</accession>
<dbReference type="Proteomes" id="UP000825179">
    <property type="component" value="Chromosome"/>
</dbReference>
<dbReference type="PANTHER" id="PTHR34351">
    <property type="entry name" value="SLR1927 PROTEIN-RELATED"/>
    <property type="match status" value="1"/>
</dbReference>
<protein>
    <submittedName>
        <fullName evidence="2">DUF58 domain-containing protein</fullName>
    </submittedName>
</protein>
<dbReference type="Pfam" id="PF01882">
    <property type="entry name" value="DUF58"/>
    <property type="match status" value="1"/>
</dbReference>
<reference evidence="2 3" key="1">
    <citation type="journal article" date="2020" name="Extremophiles">
        <title>Genomic analysis of Caldalkalibacillus thermarum TA2.A1 reveals aerobic alkaliphilic metabolism and evolutionary hallmarks linking alkaliphilic bacteria and plant life.</title>
        <authorList>
            <person name="de Jong S.I."/>
            <person name="van den Broek M.A."/>
            <person name="Merkel A.Y."/>
            <person name="de la Torre Cortes P."/>
            <person name="Kalamorz F."/>
            <person name="Cook G.M."/>
            <person name="van Loosdrecht M.C.M."/>
            <person name="McMillan D.G.G."/>
        </authorList>
    </citation>
    <scope>NUCLEOTIDE SEQUENCE [LARGE SCALE GENOMIC DNA]</scope>
    <source>
        <strain evidence="2 3">TA2.A1</strain>
    </source>
</reference>
<gene>
    <name evidence="2" type="ORF">HUR95_04335</name>
</gene>
<dbReference type="KEGG" id="cthu:HUR95_04335"/>
<dbReference type="InterPro" id="IPR002881">
    <property type="entry name" value="DUF58"/>
</dbReference>
<evidence type="ECO:0000313" key="2">
    <source>
        <dbReference type="EMBL" id="QZT34598.1"/>
    </source>
</evidence>
<evidence type="ECO:0000313" key="3">
    <source>
        <dbReference type="Proteomes" id="UP000825179"/>
    </source>
</evidence>
<dbReference type="AlphaFoldDB" id="A0A8X8LB60"/>
<evidence type="ECO:0000259" key="1">
    <source>
        <dbReference type="Pfam" id="PF01882"/>
    </source>
</evidence>
<name>A0A8X8LB60_CALTT</name>
<sequence>MCVHPWFKRAFKVTYQIENLPRGSYQWQRLELLTGNWFGLISCSKTVEEKQTLLVYPRYQEIVSWSFGNDLHSGMVRAARVKKSEETASVIGARDYAPGNRLARIHWKASAKSAGLKTKEFEHQVSHDVMLFLDRERQAYGDAEHPLFEMAVSLAASLARYALKHRFSCGLVSYGQTPVVLPPRRESEQLYRIFEHLAHVKADATYAFGNTVLREVVHLPRGTTAVMLSPVLNKQMVMLLADLSYRKMKAAFFWIKGGREATPAEHQHLLLLHKVGIPVYTIASASFPSRLSRSEIDASFAQTPS</sequence>
<feature type="domain" description="DUF58" evidence="1">
    <location>
        <begin position="93"/>
        <end position="241"/>
    </location>
</feature>
<dbReference type="PANTHER" id="PTHR34351:SF2">
    <property type="entry name" value="DUF58 DOMAIN-CONTAINING PROTEIN"/>
    <property type="match status" value="1"/>
</dbReference>